<gene>
    <name evidence="2" type="ORF">CASFOL_029053</name>
</gene>
<dbReference type="AlphaFoldDB" id="A0ABD3CCT7"/>
<reference evidence="3" key="1">
    <citation type="journal article" date="2024" name="IScience">
        <title>Strigolactones Initiate the Formation of Haustorium-like Structures in Castilleja.</title>
        <authorList>
            <person name="Buerger M."/>
            <person name="Peterson D."/>
            <person name="Chory J."/>
        </authorList>
    </citation>
    <scope>NUCLEOTIDE SEQUENCE [LARGE SCALE GENOMIC DNA]</scope>
</reference>
<proteinExistence type="predicted"/>
<evidence type="ECO:0000313" key="3">
    <source>
        <dbReference type="Proteomes" id="UP001632038"/>
    </source>
</evidence>
<keyword evidence="1" id="KW-0732">Signal</keyword>
<comment type="caution">
    <text evidence="2">The sequence shown here is derived from an EMBL/GenBank/DDBJ whole genome shotgun (WGS) entry which is preliminary data.</text>
</comment>
<dbReference type="EMBL" id="JAVIJP010000039">
    <property type="protein sequence ID" value="KAL3627690.1"/>
    <property type="molecule type" value="Genomic_DNA"/>
</dbReference>
<evidence type="ECO:0000313" key="2">
    <source>
        <dbReference type="EMBL" id="KAL3627690.1"/>
    </source>
</evidence>
<sequence length="88" mass="10363">MASYNFGHLILFLFTLIALFLSHECYANEINMRGRKEMLSTNNIVTSKINVNLCAHQKHCDEKTDFCWCCVIYNRCWFTEEICIIKCT</sequence>
<keyword evidence="3" id="KW-1185">Reference proteome</keyword>
<feature type="signal peptide" evidence="1">
    <location>
        <begin position="1"/>
        <end position="27"/>
    </location>
</feature>
<accession>A0ABD3CCT7</accession>
<feature type="chain" id="PRO_5044743647" evidence="1">
    <location>
        <begin position="28"/>
        <end position="88"/>
    </location>
</feature>
<organism evidence="2 3">
    <name type="scientific">Castilleja foliolosa</name>
    <dbReference type="NCBI Taxonomy" id="1961234"/>
    <lineage>
        <taxon>Eukaryota</taxon>
        <taxon>Viridiplantae</taxon>
        <taxon>Streptophyta</taxon>
        <taxon>Embryophyta</taxon>
        <taxon>Tracheophyta</taxon>
        <taxon>Spermatophyta</taxon>
        <taxon>Magnoliopsida</taxon>
        <taxon>eudicotyledons</taxon>
        <taxon>Gunneridae</taxon>
        <taxon>Pentapetalae</taxon>
        <taxon>asterids</taxon>
        <taxon>lamiids</taxon>
        <taxon>Lamiales</taxon>
        <taxon>Orobanchaceae</taxon>
        <taxon>Pedicularideae</taxon>
        <taxon>Castillejinae</taxon>
        <taxon>Castilleja</taxon>
    </lineage>
</organism>
<evidence type="ECO:0000256" key="1">
    <source>
        <dbReference type="SAM" id="SignalP"/>
    </source>
</evidence>
<name>A0ABD3CCT7_9LAMI</name>
<dbReference type="Proteomes" id="UP001632038">
    <property type="component" value="Unassembled WGS sequence"/>
</dbReference>
<protein>
    <submittedName>
        <fullName evidence="2">Uncharacterized protein</fullName>
    </submittedName>
</protein>